<feature type="signal peptide" evidence="2">
    <location>
        <begin position="1"/>
        <end position="24"/>
    </location>
</feature>
<evidence type="ECO:0008006" key="5">
    <source>
        <dbReference type="Google" id="ProtNLM"/>
    </source>
</evidence>
<feature type="chain" id="PRO_5031482893" description="Fibronectin-binding protein" evidence="2">
    <location>
        <begin position="25"/>
        <end position="154"/>
    </location>
</feature>
<evidence type="ECO:0000313" key="4">
    <source>
        <dbReference type="Proteomes" id="UP000535406"/>
    </source>
</evidence>
<accession>A0A7W7YSR1</accession>
<keyword evidence="4" id="KW-1185">Reference proteome</keyword>
<comment type="caution">
    <text evidence="3">The sequence shown here is derived from an EMBL/GenBank/DDBJ whole genome shotgun (WGS) entry which is preliminary data.</text>
</comment>
<organism evidence="3 4">
    <name type="scientific">Shinella fusca</name>
    <dbReference type="NCBI Taxonomy" id="544480"/>
    <lineage>
        <taxon>Bacteria</taxon>
        <taxon>Pseudomonadati</taxon>
        <taxon>Pseudomonadota</taxon>
        <taxon>Alphaproteobacteria</taxon>
        <taxon>Hyphomicrobiales</taxon>
        <taxon>Rhizobiaceae</taxon>
        <taxon>Shinella</taxon>
    </lineage>
</organism>
<keyword evidence="2" id="KW-0732">Signal</keyword>
<gene>
    <name evidence="3" type="ORF">HNQ66_001006</name>
</gene>
<sequence>MQGRRIAAATLFAAAGLLPWQALAGPEGTYAMTGTNPGDHSPYKGVVEVRRTGETYAVTWRFGKDETHGIGTLAAGSDRTFAVSYDAGKSHGIALYELQGDGSWSGVWSSMKGKALGTELWRPNDGRKSATTAKSTANVPASAATPDGKGAARR</sequence>
<dbReference type="RefSeq" id="WP_184141510.1">
    <property type="nucleotide sequence ID" value="NZ_JACHIK010000003.1"/>
</dbReference>
<name>A0A7W7YSR1_9HYPH</name>
<evidence type="ECO:0000256" key="1">
    <source>
        <dbReference type="SAM" id="MobiDB-lite"/>
    </source>
</evidence>
<reference evidence="3 4" key="1">
    <citation type="submission" date="2020-08" db="EMBL/GenBank/DDBJ databases">
        <title>Genomic Encyclopedia of Type Strains, Phase IV (KMG-IV): sequencing the most valuable type-strain genomes for metagenomic binning, comparative biology and taxonomic classification.</title>
        <authorList>
            <person name="Goeker M."/>
        </authorList>
    </citation>
    <scope>NUCLEOTIDE SEQUENCE [LARGE SCALE GENOMIC DNA]</scope>
    <source>
        <strain evidence="3 4">DSM 21319</strain>
    </source>
</reference>
<dbReference type="AlphaFoldDB" id="A0A7W7YSR1"/>
<protein>
    <recommendedName>
        <fullName evidence="5">Fibronectin-binding protein</fullName>
    </recommendedName>
</protein>
<evidence type="ECO:0000256" key="2">
    <source>
        <dbReference type="SAM" id="SignalP"/>
    </source>
</evidence>
<feature type="compositionally biased region" description="Polar residues" evidence="1">
    <location>
        <begin position="129"/>
        <end position="139"/>
    </location>
</feature>
<evidence type="ECO:0000313" key="3">
    <source>
        <dbReference type="EMBL" id="MBB5041623.1"/>
    </source>
</evidence>
<proteinExistence type="predicted"/>
<feature type="region of interest" description="Disordered" evidence="1">
    <location>
        <begin position="119"/>
        <end position="154"/>
    </location>
</feature>
<dbReference type="EMBL" id="JACHIK010000003">
    <property type="protein sequence ID" value="MBB5041623.1"/>
    <property type="molecule type" value="Genomic_DNA"/>
</dbReference>
<dbReference type="Proteomes" id="UP000535406">
    <property type="component" value="Unassembled WGS sequence"/>
</dbReference>